<evidence type="ECO:0000313" key="10">
    <source>
        <dbReference type="EMBL" id="MFC5988855.1"/>
    </source>
</evidence>
<evidence type="ECO:0000259" key="7">
    <source>
        <dbReference type="Pfam" id="PF01957"/>
    </source>
</evidence>
<dbReference type="SUPFAM" id="SSF52096">
    <property type="entry name" value="ClpP/crotonase"/>
    <property type="match status" value="1"/>
</dbReference>
<dbReference type="Pfam" id="PF24961">
    <property type="entry name" value="NfeD_membrane"/>
    <property type="match status" value="1"/>
</dbReference>
<dbReference type="InterPro" id="IPR052165">
    <property type="entry name" value="Membrane_assoc_protease"/>
</dbReference>
<gene>
    <name evidence="10" type="ORF">ACFPXP_20830</name>
</gene>
<feature type="domain" description="NfeD integral membrane" evidence="8">
    <location>
        <begin position="248"/>
        <end position="361"/>
    </location>
</feature>
<dbReference type="CDD" id="cd07021">
    <property type="entry name" value="Clp_protease_NfeD_like"/>
    <property type="match status" value="1"/>
</dbReference>
<dbReference type="InterPro" id="IPR002810">
    <property type="entry name" value="NfeD-like_C"/>
</dbReference>
<comment type="caution">
    <text evidence="10">The sequence shown here is derived from an EMBL/GenBank/DDBJ whole genome shotgun (WGS) entry which is preliminary data.</text>
</comment>
<dbReference type="Gene3D" id="3.90.226.10">
    <property type="entry name" value="2-enoyl-CoA Hydratase, Chain A, domain 1"/>
    <property type="match status" value="1"/>
</dbReference>
<dbReference type="RefSeq" id="WP_379896366.1">
    <property type="nucleotide sequence ID" value="NZ_CBCSCT010000007.1"/>
</dbReference>
<feature type="transmembrane region" description="Helical" evidence="5">
    <location>
        <begin position="242"/>
        <end position="262"/>
    </location>
</feature>
<keyword evidence="11" id="KW-1185">Reference proteome</keyword>
<comment type="subcellular location">
    <subcellularLocation>
        <location evidence="1">Membrane</location>
        <topology evidence="1">Multi-pass membrane protein</topology>
    </subcellularLocation>
</comment>
<dbReference type="Pfam" id="PF25145">
    <property type="entry name" value="NfeD1b_N"/>
    <property type="match status" value="1"/>
</dbReference>
<dbReference type="Pfam" id="PF01957">
    <property type="entry name" value="NfeD"/>
    <property type="match status" value="1"/>
</dbReference>
<evidence type="ECO:0000256" key="4">
    <source>
        <dbReference type="ARBA" id="ARBA00023136"/>
    </source>
</evidence>
<evidence type="ECO:0000256" key="5">
    <source>
        <dbReference type="SAM" id="Phobius"/>
    </source>
</evidence>
<dbReference type="InterPro" id="IPR056738">
    <property type="entry name" value="NfeD1b_N"/>
</dbReference>
<dbReference type="Proteomes" id="UP001596250">
    <property type="component" value="Unassembled WGS sequence"/>
</dbReference>
<evidence type="ECO:0000313" key="11">
    <source>
        <dbReference type="Proteomes" id="UP001596250"/>
    </source>
</evidence>
<dbReference type="PANTHER" id="PTHR33507">
    <property type="entry name" value="INNER MEMBRANE PROTEIN YBBJ"/>
    <property type="match status" value="1"/>
</dbReference>
<organism evidence="10 11">
    <name type="scientific">Marinicrinis lubricantis</name>
    <dbReference type="NCBI Taxonomy" id="2086470"/>
    <lineage>
        <taxon>Bacteria</taxon>
        <taxon>Bacillati</taxon>
        <taxon>Bacillota</taxon>
        <taxon>Bacilli</taxon>
        <taxon>Bacillales</taxon>
        <taxon>Paenibacillaceae</taxon>
    </lineage>
</organism>
<dbReference type="InterPro" id="IPR029045">
    <property type="entry name" value="ClpP/crotonase-like_dom_sf"/>
</dbReference>
<dbReference type="InterPro" id="IPR056739">
    <property type="entry name" value="NfeD_membrane"/>
</dbReference>
<sequence length="454" mass="48936">MQSLWFRRTMLLLFMICMTVGGTLHAQADEPTSPNDLVYVIPIEQSIESGLHSFLERAVQEAEDARAQHIIFTVDTLGGRIDKAMEIADMISALDIPTTMFVEGKAISAGSYISLHADEIIMAPGSTIGDAAVVNGSSGERVTDSKTVSFWKAEMSSAAELNGRNKTYAEGMVDDQMVVDIPEIGKTFGKNQLVTFTAEQAVKAGYAEGTARNLDEVLEQIGHSQSGIIHVEPTFFEELARFVSSSVITTLLLIIGIAGIAIEMLVPGFGFPGILGIVSFGIYFFGHYIAGFAGMENVFLFFLGIALLIAEVFIPSFGILGTLGTVSLIIGVVMAAADTGSALISLGIAFVIAVIIVAIVAKIFKHRGVWNRFILKEQLNQDEAFTQKQSELMNQIGEALTHLRPAGTMLLEGGRRVDVVTSGEYIQKGSRIQVIKVEGSRVVVQQIASPHQDS</sequence>
<feature type="transmembrane region" description="Helical" evidence="5">
    <location>
        <begin position="343"/>
        <end position="364"/>
    </location>
</feature>
<evidence type="ECO:0000256" key="3">
    <source>
        <dbReference type="ARBA" id="ARBA00022989"/>
    </source>
</evidence>
<proteinExistence type="predicted"/>
<dbReference type="Gene3D" id="2.40.50.140">
    <property type="entry name" value="Nucleic acid-binding proteins"/>
    <property type="match status" value="1"/>
</dbReference>
<keyword evidence="3 5" id="KW-1133">Transmembrane helix</keyword>
<evidence type="ECO:0000259" key="9">
    <source>
        <dbReference type="Pfam" id="PF25145"/>
    </source>
</evidence>
<evidence type="ECO:0000259" key="8">
    <source>
        <dbReference type="Pfam" id="PF24961"/>
    </source>
</evidence>
<feature type="transmembrane region" description="Helical" evidence="5">
    <location>
        <begin position="269"/>
        <end position="286"/>
    </location>
</feature>
<dbReference type="PANTHER" id="PTHR33507:SF3">
    <property type="entry name" value="INNER MEMBRANE PROTEIN YBBJ"/>
    <property type="match status" value="1"/>
</dbReference>
<feature type="chain" id="PRO_5046478663" evidence="6">
    <location>
        <begin position="27"/>
        <end position="454"/>
    </location>
</feature>
<dbReference type="EMBL" id="JBHSQV010000185">
    <property type="protein sequence ID" value="MFC5988855.1"/>
    <property type="molecule type" value="Genomic_DNA"/>
</dbReference>
<keyword evidence="4 5" id="KW-0472">Membrane</keyword>
<keyword evidence="2 5" id="KW-0812">Transmembrane</keyword>
<evidence type="ECO:0000256" key="1">
    <source>
        <dbReference type="ARBA" id="ARBA00004141"/>
    </source>
</evidence>
<evidence type="ECO:0000256" key="2">
    <source>
        <dbReference type="ARBA" id="ARBA00022692"/>
    </source>
</evidence>
<feature type="domain" description="NfeD1b N-terminal" evidence="9">
    <location>
        <begin position="38"/>
        <end position="229"/>
    </location>
</feature>
<feature type="signal peptide" evidence="6">
    <location>
        <begin position="1"/>
        <end position="26"/>
    </location>
</feature>
<name>A0ABW1IUQ0_9BACL</name>
<accession>A0ABW1IUQ0</accession>
<reference evidence="11" key="1">
    <citation type="journal article" date="2019" name="Int. J. Syst. Evol. Microbiol.">
        <title>The Global Catalogue of Microorganisms (GCM) 10K type strain sequencing project: providing services to taxonomists for standard genome sequencing and annotation.</title>
        <authorList>
            <consortium name="The Broad Institute Genomics Platform"/>
            <consortium name="The Broad Institute Genome Sequencing Center for Infectious Disease"/>
            <person name="Wu L."/>
            <person name="Ma J."/>
        </authorList>
    </citation>
    <scope>NUCLEOTIDE SEQUENCE [LARGE SCALE GENOMIC DNA]</scope>
    <source>
        <strain evidence="11">CCM 8749</strain>
    </source>
</reference>
<feature type="transmembrane region" description="Helical" evidence="5">
    <location>
        <begin position="317"/>
        <end position="337"/>
    </location>
</feature>
<protein>
    <submittedName>
        <fullName evidence="10">Nodulation protein NfeD</fullName>
    </submittedName>
</protein>
<evidence type="ECO:0000256" key="6">
    <source>
        <dbReference type="SAM" id="SignalP"/>
    </source>
</evidence>
<feature type="domain" description="NfeD-like C-terminal" evidence="7">
    <location>
        <begin position="391"/>
        <end position="445"/>
    </location>
</feature>
<dbReference type="InterPro" id="IPR012340">
    <property type="entry name" value="NA-bd_OB-fold"/>
</dbReference>
<keyword evidence="6" id="KW-0732">Signal</keyword>